<dbReference type="InterPro" id="IPR003115">
    <property type="entry name" value="ParB_N"/>
</dbReference>
<reference evidence="2 3" key="1">
    <citation type="submission" date="2019-04" db="EMBL/GenBank/DDBJ databases">
        <authorList>
            <person name="Van Vliet M D."/>
        </authorList>
    </citation>
    <scope>NUCLEOTIDE SEQUENCE [LARGE SCALE GENOMIC DNA]</scope>
    <source>
        <strain evidence="2 3">F21</strain>
    </source>
</reference>
<evidence type="ECO:0000313" key="2">
    <source>
        <dbReference type="EMBL" id="VGO19997.1"/>
    </source>
</evidence>
<dbReference type="SMART" id="SM00470">
    <property type="entry name" value="ParB"/>
    <property type="match status" value="1"/>
</dbReference>
<dbReference type="CDD" id="cd16387">
    <property type="entry name" value="ParB_N_Srx"/>
    <property type="match status" value="1"/>
</dbReference>
<dbReference type="Proteomes" id="UP000346198">
    <property type="component" value="Unassembled WGS sequence"/>
</dbReference>
<accession>A0A6C2UKQ7</accession>
<proteinExistence type="predicted"/>
<sequence length="285" mass="33058">MNKPYNVEGIDVPLAALKPLRERTNINTAKHRGYLKILASIRSLGLIEPFCVFHENGQYIILDGYLRWLAFQELELETAPCVVFKDKEAYTFNRMVNNLSSFQEMRMLRKSMESVDEKTIAETFGMKTIRHRLAPKLVERLHPQVAQAFKNDLIGKTAASEMSCVKPARQLEMLREMNRVGDHTPAFIRALVLKTPPELRLNTPGTRYGRKKNEREQRLVLVERLEQAEKQHDFYTKLYRTYSADLLKISLYARKVITTPEIREHIEQLHPSVLGDMNSIVMDSK</sequence>
<organism evidence="2 3">
    <name type="scientific">Pontiella sulfatireligans</name>
    <dbReference type="NCBI Taxonomy" id="2750658"/>
    <lineage>
        <taxon>Bacteria</taxon>
        <taxon>Pseudomonadati</taxon>
        <taxon>Kiritimatiellota</taxon>
        <taxon>Kiritimatiellia</taxon>
        <taxon>Kiritimatiellales</taxon>
        <taxon>Pontiellaceae</taxon>
        <taxon>Pontiella</taxon>
    </lineage>
</organism>
<dbReference type="Pfam" id="PF02195">
    <property type="entry name" value="ParB_N"/>
    <property type="match status" value="1"/>
</dbReference>
<dbReference type="SUPFAM" id="SSF110849">
    <property type="entry name" value="ParB/Sulfiredoxin"/>
    <property type="match status" value="1"/>
</dbReference>
<dbReference type="InterPro" id="IPR036086">
    <property type="entry name" value="ParB/Sulfiredoxin_sf"/>
</dbReference>
<dbReference type="RefSeq" id="WP_168433209.1">
    <property type="nucleotide sequence ID" value="NZ_CAAHFH010000001.1"/>
</dbReference>
<dbReference type="EMBL" id="CAAHFH010000001">
    <property type="protein sequence ID" value="VGO19997.1"/>
    <property type="molecule type" value="Genomic_DNA"/>
</dbReference>
<evidence type="ECO:0000259" key="1">
    <source>
        <dbReference type="SMART" id="SM00470"/>
    </source>
</evidence>
<dbReference type="Gene3D" id="3.90.1530.10">
    <property type="entry name" value="Conserved hypothetical protein from pyrococcus furiosus pfu- 392566-001, ParB domain"/>
    <property type="match status" value="1"/>
</dbReference>
<dbReference type="AlphaFoldDB" id="A0A6C2UKQ7"/>
<gene>
    <name evidence="2" type="primary">noc_2</name>
    <name evidence="2" type="ORF">SCARR_02057</name>
</gene>
<keyword evidence="3" id="KW-1185">Reference proteome</keyword>
<feature type="domain" description="ParB-like N-terminal" evidence="1">
    <location>
        <begin position="10"/>
        <end position="98"/>
    </location>
</feature>
<name>A0A6C2UKQ7_9BACT</name>
<evidence type="ECO:0000313" key="3">
    <source>
        <dbReference type="Proteomes" id="UP000346198"/>
    </source>
</evidence>
<protein>
    <submittedName>
        <fullName evidence="2">Nucleoid occlusion protein</fullName>
    </submittedName>
</protein>